<dbReference type="InterPro" id="IPR019410">
    <property type="entry name" value="Methyltransf_16"/>
</dbReference>
<dbReference type="RefSeq" id="XP_018485135.2">
    <property type="nucleotide sequence ID" value="XM_018629633.2"/>
</dbReference>
<dbReference type="AlphaFoldDB" id="A0A6J0NKI0"/>
<evidence type="ECO:0000313" key="1">
    <source>
        <dbReference type="Proteomes" id="UP000504610"/>
    </source>
</evidence>
<dbReference type="OrthoDB" id="1723750at2759"/>
<evidence type="ECO:0000313" key="3">
    <source>
        <dbReference type="RefSeq" id="XP_018485135.2"/>
    </source>
</evidence>
<dbReference type="RefSeq" id="XP_018485134.2">
    <property type="nucleotide sequence ID" value="XM_018629632.2"/>
</dbReference>
<dbReference type="PANTHER" id="PTHR14614">
    <property type="entry name" value="HEPATOCELLULAR CARCINOMA-ASSOCIATED ANTIGEN"/>
    <property type="match status" value="1"/>
</dbReference>
<protein>
    <submittedName>
        <fullName evidence="2 3">Uncharacterized protein LOC108855743</fullName>
    </submittedName>
</protein>
<gene>
    <name evidence="2 3 4" type="primary">LOC108855743</name>
</gene>
<accession>A0A6J0NKI0</accession>
<evidence type="ECO:0000313" key="4">
    <source>
        <dbReference type="RefSeq" id="XP_056864968.1"/>
    </source>
</evidence>
<proteinExistence type="predicted"/>
<dbReference type="InterPro" id="IPR029063">
    <property type="entry name" value="SAM-dependent_MTases_sf"/>
</dbReference>
<organism evidence="1 2">
    <name type="scientific">Raphanus sativus</name>
    <name type="common">Radish</name>
    <name type="synonym">Raphanus raphanistrum var. sativus</name>
    <dbReference type="NCBI Taxonomy" id="3726"/>
    <lineage>
        <taxon>Eukaryota</taxon>
        <taxon>Viridiplantae</taxon>
        <taxon>Streptophyta</taxon>
        <taxon>Embryophyta</taxon>
        <taxon>Tracheophyta</taxon>
        <taxon>Spermatophyta</taxon>
        <taxon>Magnoliopsida</taxon>
        <taxon>eudicotyledons</taxon>
        <taxon>Gunneridae</taxon>
        <taxon>Pentapetalae</taxon>
        <taxon>rosids</taxon>
        <taxon>malvids</taxon>
        <taxon>Brassicales</taxon>
        <taxon>Brassicaceae</taxon>
        <taxon>Brassiceae</taxon>
        <taxon>Raphanus</taxon>
    </lineage>
</organism>
<evidence type="ECO:0000313" key="2">
    <source>
        <dbReference type="RefSeq" id="XP_018485134.2"/>
    </source>
</evidence>
<dbReference type="PANTHER" id="PTHR14614:SF43">
    <property type="entry name" value="OS04G0492400 PROTEIN"/>
    <property type="match status" value="1"/>
</dbReference>
<dbReference type="SUPFAM" id="SSF53335">
    <property type="entry name" value="S-adenosyl-L-methionine-dependent methyltransferases"/>
    <property type="match status" value="1"/>
</dbReference>
<dbReference type="Proteomes" id="UP000504610">
    <property type="component" value="Chromosome 4"/>
</dbReference>
<dbReference type="RefSeq" id="XP_056864968.1">
    <property type="nucleotide sequence ID" value="XM_057008988.1"/>
</dbReference>
<dbReference type="KEGG" id="rsz:108855743"/>
<reference evidence="1" key="1">
    <citation type="journal article" date="2019" name="Database">
        <title>The radish genome database (RadishGD): an integrated information resource for radish genomics.</title>
        <authorList>
            <person name="Yu H.J."/>
            <person name="Baek S."/>
            <person name="Lee Y.J."/>
            <person name="Cho A."/>
            <person name="Mun J.H."/>
        </authorList>
    </citation>
    <scope>NUCLEOTIDE SEQUENCE [LARGE SCALE GENOMIC DNA]</scope>
    <source>
        <strain evidence="1">cv. WK10039</strain>
    </source>
</reference>
<name>A0A6J0NKI0_RAPSA</name>
<dbReference type="GeneID" id="108855743"/>
<keyword evidence="1" id="KW-1185">Reference proteome</keyword>
<sequence length="357" mass="39194">MRAPSLFAQCLPGLLPQDCGGVSALSDKDFQLPTPAVEIIPSKTSAHHRYSGENLDVLGLPVFKGKVSVSDIIGLSGSETAPSKYEGSLKSWESAIVLVHVLKNEIRDGQLSFRGKRVLELGCNYGVPGIFACLKGASSVHFQDLNAETIRCTTIPNVLANLDQARDRQSRQPESPLTPSRQAFVSASVRFYAGEWEELPAVLSIISTTEDVFFEPAAAAMSLSFSEEDFNDGCCSSQDGSVTGQQDFFSRRSRKLSGSRAWERANESDQGGGECGYDVILMTEIPYSVTSLKKLYSLIKKCLRPPYGVVYLAAKKQYVGFSNGARHLRNLVDEETILGAHLIKETTDRDVWKFFFK</sequence>
<dbReference type="Gene3D" id="3.40.50.150">
    <property type="entry name" value="Vaccinia Virus protein VP39"/>
    <property type="match status" value="1"/>
</dbReference>
<reference evidence="2 3" key="2">
    <citation type="submission" date="2025-04" db="UniProtKB">
        <authorList>
            <consortium name="RefSeq"/>
        </authorList>
    </citation>
    <scope>IDENTIFICATION</scope>
    <source>
        <tissue evidence="2 3">Leaf</tissue>
    </source>
</reference>